<dbReference type="PANTHER" id="PTHR31234:SF42">
    <property type="entry name" value="LATE EMBRYOGENESIS ABUNDANT (LEA) HYDROXYPROLINE-RICH GLYCOPROTEIN FAMILY"/>
    <property type="match status" value="1"/>
</dbReference>
<dbReference type="PANTHER" id="PTHR31234">
    <property type="entry name" value="LATE EMBRYOGENESIS ABUNDANT (LEA) HYDROXYPROLINE-RICH GLYCOPROTEIN FAMILY"/>
    <property type="match status" value="1"/>
</dbReference>
<keyword evidence="4" id="KW-0812">Transmembrane</keyword>
<accession>A0A5B7C4U2</accession>
<evidence type="ECO:0000256" key="3">
    <source>
        <dbReference type="SAM" id="MobiDB-lite"/>
    </source>
</evidence>
<dbReference type="AlphaFoldDB" id="A0A5B7C4U2"/>
<feature type="transmembrane region" description="Helical" evidence="4">
    <location>
        <begin position="60"/>
        <end position="89"/>
    </location>
</feature>
<dbReference type="GO" id="GO:0005886">
    <property type="term" value="C:plasma membrane"/>
    <property type="evidence" value="ECO:0007669"/>
    <property type="project" value="TreeGrafter"/>
</dbReference>
<evidence type="ECO:0008006" key="6">
    <source>
        <dbReference type="Google" id="ProtNLM"/>
    </source>
</evidence>
<organism evidence="5">
    <name type="scientific">Davidia involucrata</name>
    <name type="common">Dove tree</name>
    <dbReference type="NCBI Taxonomy" id="16924"/>
    <lineage>
        <taxon>Eukaryota</taxon>
        <taxon>Viridiplantae</taxon>
        <taxon>Streptophyta</taxon>
        <taxon>Embryophyta</taxon>
        <taxon>Tracheophyta</taxon>
        <taxon>Spermatophyta</taxon>
        <taxon>Magnoliopsida</taxon>
        <taxon>eudicotyledons</taxon>
        <taxon>Gunneridae</taxon>
        <taxon>Pentapetalae</taxon>
        <taxon>asterids</taxon>
        <taxon>Cornales</taxon>
        <taxon>Nyssaceae</taxon>
        <taxon>Davidia</taxon>
    </lineage>
</organism>
<evidence type="ECO:0000313" key="5">
    <source>
        <dbReference type="EMBL" id="MPA75261.1"/>
    </source>
</evidence>
<sequence>MSRQRETNPHFLPRQQHPQPKQGPNLHFPAQPPPPPPPPQPQPQHSTSLTLPPRRKTKPITWFIAVFCALFWIIIIVGGLIVLIVYLVFRPRSPKFDLASATLNAAYLDMGHLLNADLTLQANFTNPNKKVKVDFSNIIVDLYHENTLIATGYVNPFSAVNPESKFMNVHMVSSQVPLSVAHSQQLKSQMNSNRVRFEVKGLFRTRSDLGSFLRYSYWLYGHCSIVVTGPPGGSLVSKKCRTKR</sequence>
<feature type="compositionally biased region" description="Pro residues" evidence="3">
    <location>
        <begin position="30"/>
        <end position="42"/>
    </location>
</feature>
<proteinExistence type="predicted"/>
<gene>
    <name evidence="5" type="ORF">Din_044702</name>
</gene>
<dbReference type="InterPro" id="IPR044839">
    <property type="entry name" value="NDR1-like"/>
</dbReference>
<evidence type="ECO:0000256" key="4">
    <source>
        <dbReference type="SAM" id="Phobius"/>
    </source>
</evidence>
<dbReference type="GO" id="GO:0098542">
    <property type="term" value="P:defense response to other organism"/>
    <property type="evidence" value="ECO:0007669"/>
    <property type="project" value="InterPro"/>
</dbReference>
<protein>
    <recommendedName>
        <fullName evidence="6">Late embryogenesis abundant protein LEA-2 subgroup domain-containing protein</fullName>
    </recommendedName>
</protein>
<comment type="subcellular location">
    <subcellularLocation>
        <location evidence="1">Membrane</location>
    </subcellularLocation>
</comment>
<keyword evidence="4" id="KW-1133">Transmembrane helix</keyword>
<dbReference type="EMBL" id="GHES01044702">
    <property type="protein sequence ID" value="MPA75261.1"/>
    <property type="molecule type" value="Transcribed_RNA"/>
</dbReference>
<name>A0A5B7C4U2_DAVIN</name>
<feature type="region of interest" description="Disordered" evidence="3">
    <location>
        <begin position="1"/>
        <end position="53"/>
    </location>
</feature>
<reference evidence="5" key="1">
    <citation type="submission" date="2019-08" db="EMBL/GenBank/DDBJ databases">
        <title>Reference gene set and small RNA set construction with multiple tissues from Davidia involucrata Baill.</title>
        <authorList>
            <person name="Yang H."/>
            <person name="Zhou C."/>
            <person name="Li G."/>
            <person name="Wang J."/>
            <person name="Gao P."/>
            <person name="Wang M."/>
            <person name="Wang R."/>
            <person name="Zhao Y."/>
        </authorList>
    </citation>
    <scope>NUCLEOTIDE SEQUENCE</scope>
    <source>
        <tissue evidence="5">Mixed with DoveR01_LX</tissue>
    </source>
</reference>
<keyword evidence="2 4" id="KW-0472">Membrane</keyword>
<evidence type="ECO:0000256" key="2">
    <source>
        <dbReference type="ARBA" id="ARBA00023136"/>
    </source>
</evidence>
<evidence type="ECO:0000256" key="1">
    <source>
        <dbReference type="ARBA" id="ARBA00004370"/>
    </source>
</evidence>